<feature type="region of interest" description="Disordered" evidence="1">
    <location>
        <begin position="1"/>
        <end position="25"/>
    </location>
</feature>
<evidence type="ECO:0000313" key="3">
    <source>
        <dbReference type="EMBL" id="PHJ20787.1"/>
    </source>
</evidence>
<dbReference type="EMBL" id="MIGC01002602">
    <property type="protein sequence ID" value="PHJ20787.1"/>
    <property type="molecule type" value="Genomic_DNA"/>
</dbReference>
<reference evidence="3 4" key="1">
    <citation type="journal article" date="2017" name="Int. J. Parasitol.">
        <title>The genome of the protozoan parasite Cystoisospora suis and a reverse vaccinology approach to identify vaccine candidates.</title>
        <authorList>
            <person name="Palmieri N."/>
            <person name="Shrestha A."/>
            <person name="Ruttkowski B."/>
            <person name="Beck T."/>
            <person name="Vogl C."/>
            <person name="Tomley F."/>
            <person name="Blake D.P."/>
            <person name="Joachim A."/>
        </authorList>
    </citation>
    <scope>NUCLEOTIDE SEQUENCE [LARGE SCALE GENOMIC DNA]</scope>
    <source>
        <strain evidence="3 4">Wien I</strain>
    </source>
</reference>
<feature type="transmembrane region" description="Helical" evidence="2">
    <location>
        <begin position="80"/>
        <end position="103"/>
    </location>
</feature>
<keyword evidence="2" id="KW-0812">Transmembrane</keyword>
<name>A0A2C6KTZ5_9APIC</name>
<evidence type="ECO:0008006" key="5">
    <source>
        <dbReference type="Google" id="ProtNLM"/>
    </source>
</evidence>
<dbReference type="VEuPathDB" id="ToxoDB:CSUI_005381"/>
<comment type="caution">
    <text evidence="3">The sequence shown here is derived from an EMBL/GenBank/DDBJ whole genome shotgun (WGS) entry which is preliminary data.</text>
</comment>
<dbReference type="AlphaFoldDB" id="A0A2C6KTZ5"/>
<evidence type="ECO:0000256" key="2">
    <source>
        <dbReference type="SAM" id="Phobius"/>
    </source>
</evidence>
<dbReference type="OrthoDB" id="10516293at2759"/>
<sequence>MEGGEPSDRADTPGMPTAAQPFSSPPYRVTASRSIHADHLVDCIPQDYGRTSRASSGFFDDGDGTVCGFLPCYDESHRHLLVILFSCWLLELLLSSLCLAGSLSLVCRQLGRVFLLRNAGASAFLIVLTSLLMVCMVPTTIFGYLGLRAANPRRLKVCTVFQAIQLVVSLALGGYLIYLIPPLKQLLLPWEYFLMSTCNLLLLLDVSVLLHFCQVLTAAYRQFLDKISYEAASQTYDTFEESGMSPPAGLTALAHA</sequence>
<feature type="compositionally biased region" description="Basic and acidic residues" evidence="1">
    <location>
        <begin position="1"/>
        <end position="11"/>
    </location>
</feature>
<dbReference type="Proteomes" id="UP000221165">
    <property type="component" value="Unassembled WGS sequence"/>
</dbReference>
<proteinExistence type="predicted"/>
<feature type="transmembrane region" description="Helical" evidence="2">
    <location>
        <begin position="123"/>
        <end position="147"/>
    </location>
</feature>
<gene>
    <name evidence="3" type="ORF">CSUI_005381</name>
</gene>
<keyword evidence="2" id="KW-0472">Membrane</keyword>
<evidence type="ECO:0000256" key="1">
    <source>
        <dbReference type="SAM" id="MobiDB-lite"/>
    </source>
</evidence>
<evidence type="ECO:0000313" key="4">
    <source>
        <dbReference type="Proteomes" id="UP000221165"/>
    </source>
</evidence>
<feature type="transmembrane region" description="Helical" evidence="2">
    <location>
        <begin position="200"/>
        <end position="220"/>
    </location>
</feature>
<accession>A0A2C6KTZ5</accession>
<dbReference type="RefSeq" id="XP_067922473.1">
    <property type="nucleotide sequence ID" value="XM_068065557.1"/>
</dbReference>
<feature type="transmembrane region" description="Helical" evidence="2">
    <location>
        <begin position="159"/>
        <end position="180"/>
    </location>
</feature>
<keyword evidence="4" id="KW-1185">Reference proteome</keyword>
<keyword evidence="2" id="KW-1133">Transmembrane helix</keyword>
<dbReference type="GeneID" id="94428768"/>
<protein>
    <recommendedName>
        <fullName evidence="5">Transmembrane protein</fullName>
    </recommendedName>
</protein>
<organism evidence="3 4">
    <name type="scientific">Cystoisospora suis</name>
    <dbReference type="NCBI Taxonomy" id="483139"/>
    <lineage>
        <taxon>Eukaryota</taxon>
        <taxon>Sar</taxon>
        <taxon>Alveolata</taxon>
        <taxon>Apicomplexa</taxon>
        <taxon>Conoidasida</taxon>
        <taxon>Coccidia</taxon>
        <taxon>Eucoccidiorida</taxon>
        <taxon>Eimeriorina</taxon>
        <taxon>Sarcocystidae</taxon>
        <taxon>Cystoisospora</taxon>
    </lineage>
</organism>